<dbReference type="RefSeq" id="WP_159361371.1">
    <property type="nucleotide sequence ID" value="NZ_CP047394.1"/>
</dbReference>
<proteinExistence type="predicted"/>
<feature type="transmembrane region" description="Helical" evidence="1">
    <location>
        <begin position="137"/>
        <end position="154"/>
    </location>
</feature>
<gene>
    <name evidence="2" type="ORF">FHE72_04565</name>
</gene>
<dbReference type="EMBL" id="CP047394">
    <property type="protein sequence ID" value="QHE60394.1"/>
    <property type="molecule type" value="Genomic_DNA"/>
</dbReference>
<feature type="transmembrane region" description="Helical" evidence="1">
    <location>
        <begin position="51"/>
        <end position="69"/>
    </location>
</feature>
<keyword evidence="1" id="KW-0472">Membrane</keyword>
<protein>
    <submittedName>
        <fullName evidence="2">Uncharacterized protein</fullName>
    </submittedName>
</protein>
<sequence>MKEEFISFYKKELGVWSLVYKNMNKLGLTVYIFFFLLFIILFLWTILIQNILFIFLLLFLVFLEGTILNKHNKRILEKKHQILIVEQGVVWGGLPLAKRKSEMLERFVIKKLDSENQLKKLIDVLNKEAERRKFSGIFVRGLGVGLFIPLWNYFIRWLFGNEIANVNMALVLFLSVCLLIIVIIYIASMLKMIVMDLFDRDSTRIKDLANMLEDISIKELDFTRKIY</sequence>
<keyword evidence="1" id="KW-1133">Transmembrane helix</keyword>
<dbReference type="AlphaFoldDB" id="A0A6I6UCF6"/>
<dbReference type="KEGG" id="bvq:FHE72_04565"/>
<accession>A0A6I6UCF6</accession>
<evidence type="ECO:0000313" key="3">
    <source>
        <dbReference type="Proteomes" id="UP000465062"/>
    </source>
</evidence>
<feature type="transmembrane region" description="Helical" evidence="1">
    <location>
        <begin position="26"/>
        <end position="45"/>
    </location>
</feature>
<name>A0A6I6UCF6_9BACI</name>
<feature type="transmembrane region" description="Helical" evidence="1">
    <location>
        <begin position="166"/>
        <end position="187"/>
    </location>
</feature>
<keyword evidence="1" id="KW-0812">Transmembrane</keyword>
<reference evidence="2 3" key="1">
    <citation type="submission" date="2019-06" db="EMBL/GenBank/DDBJ databases">
        <title>An operon consisting of a P-type ATPase gene and a transcriptional regular gene given the different cadmium resistance in Bacillus vietamensis 151-6 and Bacillus marisflavi 151-25.</title>
        <authorList>
            <person name="Yu X."/>
        </authorList>
    </citation>
    <scope>NUCLEOTIDE SEQUENCE [LARGE SCALE GENOMIC DNA]</scope>
    <source>
        <strain evidence="2 3">151-6</strain>
    </source>
</reference>
<organism evidence="2 3">
    <name type="scientific">Rossellomorea vietnamensis</name>
    <dbReference type="NCBI Taxonomy" id="218284"/>
    <lineage>
        <taxon>Bacteria</taxon>
        <taxon>Bacillati</taxon>
        <taxon>Bacillota</taxon>
        <taxon>Bacilli</taxon>
        <taxon>Bacillales</taxon>
        <taxon>Bacillaceae</taxon>
        <taxon>Rossellomorea</taxon>
    </lineage>
</organism>
<evidence type="ECO:0000256" key="1">
    <source>
        <dbReference type="SAM" id="Phobius"/>
    </source>
</evidence>
<evidence type="ECO:0000313" key="2">
    <source>
        <dbReference type="EMBL" id="QHE60394.1"/>
    </source>
</evidence>
<dbReference type="Proteomes" id="UP000465062">
    <property type="component" value="Chromosome"/>
</dbReference>